<evidence type="ECO:0000256" key="1">
    <source>
        <dbReference type="ARBA" id="ARBA00023002"/>
    </source>
</evidence>
<dbReference type="Gene3D" id="3.40.605.10">
    <property type="entry name" value="Aldehyde Dehydrogenase, Chain A, domain 1"/>
    <property type="match status" value="1"/>
</dbReference>
<evidence type="ECO:0000259" key="4">
    <source>
        <dbReference type="Pfam" id="PF00171"/>
    </source>
</evidence>
<proteinExistence type="inferred from homology"/>
<evidence type="ECO:0000256" key="2">
    <source>
        <dbReference type="PROSITE-ProRule" id="PRU10007"/>
    </source>
</evidence>
<comment type="similarity">
    <text evidence="3">Belongs to the aldehyde dehydrogenase family.</text>
</comment>
<dbReference type="EMBL" id="JBHRTQ010000007">
    <property type="protein sequence ID" value="MFC3174005.1"/>
    <property type="molecule type" value="Genomic_DNA"/>
</dbReference>
<evidence type="ECO:0000313" key="6">
    <source>
        <dbReference type="Proteomes" id="UP001595604"/>
    </source>
</evidence>
<sequence length="502" mass="53377">MTDHSSAEVLARFAGKVREYGHFIDGAFVPGADGAVIERHNPATGALVAQWPRGSAQDADQAVAAAVAADEDRRWSSLPAGERADVLMRVSDHLRNRCEELALIETIETGKPFSQACEEVRWAGDIWNFAAGQARAIHGDAHANLGDDKLGLVLRDPAGPVALITPWNYPLVVLSQKLPYALAAGCPVVLKPSEFTSGTALELARILADAGLPAGVFNIVTGFGDPVGQRLAEHPQIRVISFTGSTATGRRIAEASAANLKKCVLELGGKNPSIVFADAPLEEAVDGVIKGFVYNTGAECCSGSRVYVQRELAGRFAAAVCEGLAAVRVGDPLDPATVMGSVNNQAQFDKIQGYIAQGKATATLLHGGEVRPDLGGLFVEPTVFTDVPAGSALTREEIFGPVIAIIPFDDAEEAIRLANDTDYGLASAIWTRDFETAMTMARRVRSGIVWVNTFLDVPSEVPIGGIRQSGYGRENGRQAIEEFTVLKTVILQNPTGYGRYLS</sequence>
<dbReference type="PANTHER" id="PTHR11699">
    <property type="entry name" value="ALDEHYDE DEHYDROGENASE-RELATED"/>
    <property type="match status" value="1"/>
</dbReference>
<feature type="active site" evidence="2">
    <location>
        <position position="266"/>
    </location>
</feature>
<dbReference type="Pfam" id="PF00171">
    <property type="entry name" value="Aldedh"/>
    <property type="match status" value="1"/>
</dbReference>
<reference evidence="6" key="1">
    <citation type="journal article" date="2019" name="Int. J. Syst. Evol. Microbiol.">
        <title>The Global Catalogue of Microorganisms (GCM) 10K type strain sequencing project: providing services to taxonomists for standard genome sequencing and annotation.</title>
        <authorList>
            <consortium name="The Broad Institute Genomics Platform"/>
            <consortium name="The Broad Institute Genome Sequencing Center for Infectious Disease"/>
            <person name="Wu L."/>
            <person name="Ma J."/>
        </authorList>
    </citation>
    <scope>NUCLEOTIDE SEQUENCE [LARGE SCALE GENOMIC DNA]</scope>
    <source>
        <strain evidence="6">KCTC 42984</strain>
    </source>
</reference>
<evidence type="ECO:0000313" key="5">
    <source>
        <dbReference type="EMBL" id="MFC3174005.1"/>
    </source>
</evidence>
<dbReference type="InterPro" id="IPR016163">
    <property type="entry name" value="Ald_DH_C"/>
</dbReference>
<accession>A0ABV7IMZ2</accession>
<name>A0ABV7IMZ2_9SPHN</name>
<dbReference type="InterPro" id="IPR016161">
    <property type="entry name" value="Ald_DH/histidinol_DH"/>
</dbReference>
<dbReference type="PROSITE" id="PS00687">
    <property type="entry name" value="ALDEHYDE_DEHYDR_GLU"/>
    <property type="match status" value="1"/>
</dbReference>
<dbReference type="Proteomes" id="UP001595604">
    <property type="component" value="Unassembled WGS sequence"/>
</dbReference>
<protein>
    <submittedName>
        <fullName evidence="5">Aldehyde dehydrogenase family protein</fullName>
    </submittedName>
</protein>
<dbReference type="RefSeq" id="WP_379509383.1">
    <property type="nucleotide sequence ID" value="NZ_JBHRTQ010000007.1"/>
</dbReference>
<keyword evidence="6" id="KW-1185">Reference proteome</keyword>
<dbReference type="InterPro" id="IPR016162">
    <property type="entry name" value="Ald_DH_N"/>
</dbReference>
<dbReference type="InterPro" id="IPR029510">
    <property type="entry name" value="Ald_DH_CS_GLU"/>
</dbReference>
<dbReference type="SUPFAM" id="SSF53720">
    <property type="entry name" value="ALDH-like"/>
    <property type="match status" value="1"/>
</dbReference>
<evidence type="ECO:0000256" key="3">
    <source>
        <dbReference type="RuleBase" id="RU003345"/>
    </source>
</evidence>
<keyword evidence="1 3" id="KW-0560">Oxidoreductase</keyword>
<dbReference type="Gene3D" id="3.40.309.10">
    <property type="entry name" value="Aldehyde Dehydrogenase, Chain A, domain 2"/>
    <property type="match status" value="1"/>
</dbReference>
<gene>
    <name evidence="5" type="ORF">ACFOD9_07075</name>
</gene>
<feature type="domain" description="Aldehyde dehydrogenase" evidence="4">
    <location>
        <begin position="30"/>
        <end position="489"/>
    </location>
</feature>
<dbReference type="InterPro" id="IPR015590">
    <property type="entry name" value="Aldehyde_DH_dom"/>
</dbReference>
<organism evidence="5 6">
    <name type="scientific">Novosphingobium bradum</name>
    <dbReference type="NCBI Taxonomy" id="1737444"/>
    <lineage>
        <taxon>Bacteria</taxon>
        <taxon>Pseudomonadati</taxon>
        <taxon>Pseudomonadota</taxon>
        <taxon>Alphaproteobacteria</taxon>
        <taxon>Sphingomonadales</taxon>
        <taxon>Sphingomonadaceae</taxon>
        <taxon>Novosphingobium</taxon>
    </lineage>
</organism>
<comment type="caution">
    <text evidence="5">The sequence shown here is derived from an EMBL/GenBank/DDBJ whole genome shotgun (WGS) entry which is preliminary data.</text>
</comment>